<keyword evidence="3" id="KW-1185">Reference proteome</keyword>
<accession>A0ABW2J9I0</accession>
<name>A0ABW2J9I0_9BURK</name>
<dbReference type="EMBL" id="JBHTCC010000007">
    <property type="protein sequence ID" value="MFC7300096.1"/>
    <property type="molecule type" value="Genomic_DNA"/>
</dbReference>
<protein>
    <submittedName>
        <fullName evidence="2">Uncharacterized protein</fullName>
    </submittedName>
</protein>
<evidence type="ECO:0000256" key="1">
    <source>
        <dbReference type="SAM" id="MobiDB-lite"/>
    </source>
</evidence>
<sequence>MPTLLSLLNPKLHAFHNPDGEIDDEVPADPNSGKVERGIRASPCTLQLESPGGK</sequence>
<dbReference type="RefSeq" id="WP_382236991.1">
    <property type="nucleotide sequence ID" value="NZ_JBHTCC010000007.1"/>
</dbReference>
<evidence type="ECO:0000313" key="2">
    <source>
        <dbReference type="EMBL" id="MFC7300096.1"/>
    </source>
</evidence>
<gene>
    <name evidence="2" type="ORF">ACFQO0_16775</name>
</gene>
<proteinExistence type="predicted"/>
<reference evidence="3" key="1">
    <citation type="journal article" date="2019" name="Int. J. Syst. Evol. Microbiol.">
        <title>The Global Catalogue of Microorganisms (GCM) 10K type strain sequencing project: providing services to taxonomists for standard genome sequencing and annotation.</title>
        <authorList>
            <consortium name="The Broad Institute Genomics Platform"/>
            <consortium name="The Broad Institute Genome Sequencing Center for Infectious Disease"/>
            <person name="Wu L."/>
            <person name="Ma J."/>
        </authorList>
    </citation>
    <scope>NUCLEOTIDE SEQUENCE [LARGE SCALE GENOMIC DNA]</scope>
    <source>
        <strain evidence="3">CCUG 36956</strain>
    </source>
</reference>
<dbReference type="Proteomes" id="UP001596379">
    <property type="component" value="Unassembled WGS sequence"/>
</dbReference>
<comment type="caution">
    <text evidence="2">The sequence shown here is derived from an EMBL/GenBank/DDBJ whole genome shotgun (WGS) entry which is preliminary data.</text>
</comment>
<evidence type="ECO:0000313" key="3">
    <source>
        <dbReference type="Proteomes" id="UP001596379"/>
    </source>
</evidence>
<feature type="region of interest" description="Disordered" evidence="1">
    <location>
        <begin position="15"/>
        <end position="54"/>
    </location>
</feature>
<organism evidence="2 3">
    <name type="scientific">Herminiimonas aquatilis</name>
    <dbReference type="NCBI Taxonomy" id="345342"/>
    <lineage>
        <taxon>Bacteria</taxon>
        <taxon>Pseudomonadati</taxon>
        <taxon>Pseudomonadota</taxon>
        <taxon>Betaproteobacteria</taxon>
        <taxon>Burkholderiales</taxon>
        <taxon>Oxalobacteraceae</taxon>
        <taxon>Herminiimonas</taxon>
    </lineage>
</organism>